<evidence type="ECO:0000313" key="5">
    <source>
        <dbReference type="EMBL" id="CAB4671373.1"/>
    </source>
</evidence>
<dbReference type="InterPro" id="IPR019826">
    <property type="entry name" value="Carboxylesterase_B_AS"/>
</dbReference>
<dbReference type="PROSITE" id="PS00122">
    <property type="entry name" value="CARBOXYLESTERASE_B_1"/>
    <property type="match status" value="1"/>
</dbReference>
<dbReference type="InterPro" id="IPR029058">
    <property type="entry name" value="AB_hydrolase_fold"/>
</dbReference>
<protein>
    <submittedName>
        <fullName evidence="5">Unannotated protein</fullName>
    </submittedName>
</protein>
<dbReference type="SUPFAM" id="SSF53474">
    <property type="entry name" value="alpha/beta-Hydrolases"/>
    <property type="match status" value="1"/>
</dbReference>
<accession>A0A6J6MGD3</accession>
<evidence type="ECO:0000259" key="4">
    <source>
        <dbReference type="Pfam" id="PF00135"/>
    </source>
</evidence>
<dbReference type="InterPro" id="IPR050309">
    <property type="entry name" value="Type-B_Carboxylest/Lipase"/>
</dbReference>
<evidence type="ECO:0000256" key="2">
    <source>
        <dbReference type="ARBA" id="ARBA00022801"/>
    </source>
</evidence>
<gene>
    <name evidence="5" type="ORF">UFOPK2334_00542</name>
</gene>
<dbReference type="PANTHER" id="PTHR11559">
    <property type="entry name" value="CARBOXYLESTERASE"/>
    <property type="match status" value="1"/>
</dbReference>
<dbReference type="GO" id="GO:0016787">
    <property type="term" value="F:hydrolase activity"/>
    <property type="evidence" value="ECO:0007669"/>
    <property type="project" value="UniProtKB-KW"/>
</dbReference>
<reference evidence="5" key="1">
    <citation type="submission" date="2020-05" db="EMBL/GenBank/DDBJ databases">
        <authorList>
            <person name="Chiriac C."/>
            <person name="Salcher M."/>
            <person name="Ghai R."/>
            <person name="Kavagutti S V."/>
        </authorList>
    </citation>
    <scope>NUCLEOTIDE SEQUENCE</scope>
</reference>
<dbReference type="AlphaFoldDB" id="A0A6J6MGD3"/>
<proteinExistence type="inferred from homology"/>
<evidence type="ECO:0000256" key="1">
    <source>
        <dbReference type="ARBA" id="ARBA00005964"/>
    </source>
</evidence>
<feature type="domain" description="Carboxylesterase type B" evidence="4">
    <location>
        <begin position="7"/>
        <end position="461"/>
    </location>
</feature>
<evidence type="ECO:0000256" key="3">
    <source>
        <dbReference type="SAM" id="MobiDB-lite"/>
    </source>
</evidence>
<sequence length="475" mass="51496">MTSDIRTISTPSGSISGKTTPNGGSEYLGIPFATAGRFEAPVDITTGYDNFDASQYGYICPQTPGMLEQALNMDPSHMNEDCLNLNVYVPHDPVESQPLPVLVWIHGGAYTNGAGSVAWYHGASLASRGCVVVTINYRLGSLGFLGDENYGTLDMLSALRWVQRNISSFGGNTSNVTIFGESAGGSAVVSLLSSKEIAGLAHKAWAMSPSINQLRNYDRSQELLQQFFDIAGVTTIEEARRLSMEEILAIQQTQMASETKEFDFYSPTAGGTALAKDILDTAARSPIPLVVGTNRDENKLWSTFDPLLIGADQSRWEEFTVETFGDKAADARIAYEMLRPGEAPGGLMSAVSTDTGFRQPAQRLCEARTNNNVPTWMYWFTWPTPVFGGGVGCCHALDIPFAFDNLHAEGAEMMTGDGPERAGIADRFASEIVAFATHGHPSWSQFNLSDRPTLVIDTNTQLVNDPEPAIRLLFA</sequence>
<organism evidence="5">
    <name type="scientific">freshwater metagenome</name>
    <dbReference type="NCBI Taxonomy" id="449393"/>
    <lineage>
        <taxon>unclassified sequences</taxon>
        <taxon>metagenomes</taxon>
        <taxon>ecological metagenomes</taxon>
    </lineage>
</organism>
<comment type="similarity">
    <text evidence="1">Belongs to the type-B carboxylesterase/lipase family.</text>
</comment>
<dbReference type="EMBL" id="CAEZXA010000032">
    <property type="protein sequence ID" value="CAB4671373.1"/>
    <property type="molecule type" value="Genomic_DNA"/>
</dbReference>
<dbReference type="InterPro" id="IPR002018">
    <property type="entry name" value="CarbesteraseB"/>
</dbReference>
<feature type="region of interest" description="Disordered" evidence="3">
    <location>
        <begin position="1"/>
        <end position="22"/>
    </location>
</feature>
<dbReference type="Pfam" id="PF00135">
    <property type="entry name" value="COesterase"/>
    <property type="match status" value="1"/>
</dbReference>
<keyword evidence="2" id="KW-0378">Hydrolase</keyword>
<name>A0A6J6MGD3_9ZZZZ</name>
<dbReference type="Gene3D" id="3.40.50.1820">
    <property type="entry name" value="alpha/beta hydrolase"/>
    <property type="match status" value="1"/>
</dbReference>